<evidence type="ECO:0000256" key="1">
    <source>
        <dbReference type="SAM" id="Phobius"/>
    </source>
</evidence>
<evidence type="ECO:0000313" key="2">
    <source>
        <dbReference type="EMBL" id="QHT30027.1"/>
    </source>
</evidence>
<dbReference type="AlphaFoldDB" id="A0A6C0ELT9"/>
<keyword evidence="1" id="KW-1133">Transmembrane helix</keyword>
<reference evidence="2" key="1">
    <citation type="journal article" date="2020" name="Nature">
        <title>Giant virus diversity and host interactions through global metagenomics.</title>
        <authorList>
            <person name="Schulz F."/>
            <person name="Roux S."/>
            <person name="Paez-Espino D."/>
            <person name="Jungbluth S."/>
            <person name="Walsh D.A."/>
            <person name="Denef V.J."/>
            <person name="McMahon K.D."/>
            <person name="Konstantinidis K.T."/>
            <person name="Eloe-Fadrosh E.A."/>
            <person name="Kyrpides N.C."/>
            <person name="Woyke T."/>
        </authorList>
    </citation>
    <scope>NUCLEOTIDE SEQUENCE</scope>
    <source>
        <strain evidence="2">GVMAG-M-3300009068-25</strain>
    </source>
</reference>
<accession>A0A6C0ELT9</accession>
<name>A0A6C0ELT9_9ZZZZ</name>
<feature type="transmembrane region" description="Helical" evidence="1">
    <location>
        <begin position="233"/>
        <end position="256"/>
    </location>
</feature>
<sequence length="298" mass="33291">MGVGNSQYKCPMETTQGTTPFQCVMKCTSNYELRLVAGAQRCVNKDDPTVSVHLNPQPAVLKSNETASQPFDINSLKGQDGTLYSQYSAEADRYKKELTIVDGSIDHSKKIKLAADRWHAAAKADPGGPAENSAKMEYLTLTNNEEEVEYLKDKAFENEINPIRGRYIDEYLFLNNQGKQQQNTIDLINSVKDNLFSVKDDVEYSVNTFGKQIDDIRNQINKNKRTREETMDYGSWFIFLLNGAIIVALLFTVFTVGRKVMGSIRVPTTPSEGAPARPPASPETTAFFNAFLKHITPA</sequence>
<keyword evidence="1" id="KW-0812">Transmembrane</keyword>
<proteinExistence type="predicted"/>
<protein>
    <submittedName>
        <fullName evidence="2">Uncharacterized protein</fullName>
    </submittedName>
</protein>
<dbReference type="EMBL" id="MN738889">
    <property type="protein sequence ID" value="QHT30027.1"/>
    <property type="molecule type" value="Genomic_DNA"/>
</dbReference>
<organism evidence="2">
    <name type="scientific">viral metagenome</name>
    <dbReference type="NCBI Taxonomy" id="1070528"/>
    <lineage>
        <taxon>unclassified sequences</taxon>
        <taxon>metagenomes</taxon>
        <taxon>organismal metagenomes</taxon>
    </lineage>
</organism>
<keyword evidence="1" id="KW-0472">Membrane</keyword>